<evidence type="ECO:0000313" key="1">
    <source>
        <dbReference type="EMBL" id="KAK3053547.1"/>
    </source>
</evidence>
<dbReference type="AlphaFoldDB" id="A0AAJ0GC84"/>
<proteinExistence type="predicted"/>
<reference evidence="1" key="1">
    <citation type="submission" date="2023-04" db="EMBL/GenBank/DDBJ databases">
        <title>Black Yeasts Isolated from many extreme environments.</title>
        <authorList>
            <person name="Coleine C."/>
            <person name="Stajich J.E."/>
            <person name="Selbmann L."/>
        </authorList>
    </citation>
    <scope>NUCLEOTIDE SEQUENCE</scope>
    <source>
        <strain evidence="1">CCFEE 5312</strain>
    </source>
</reference>
<accession>A0AAJ0GC84</accession>
<dbReference type="PANTHER" id="PTHR45588:SF1">
    <property type="entry name" value="WW DOMAIN-CONTAINING PROTEIN"/>
    <property type="match status" value="1"/>
</dbReference>
<dbReference type="PANTHER" id="PTHR45588">
    <property type="entry name" value="TPR DOMAIN-CONTAINING PROTEIN"/>
    <property type="match status" value="1"/>
</dbReference>
<dbReference type="InterPro" id="IPR011990">
    <property type="entry name" value="TPR-like_helical_dom_sf"/>
</dbReference>
<name>A0AAJ0GC84_9PEZI</name>
<dbReference type="SUPFAM" id="SSF48452">
    <property type="entry name" value="TPR-like"/>
    <property type="match status" value="1"/>
</dbReference>
<dbReference type="Proteomes" id="UP001271007">
    <property type="component" value="Unassembled WGS sequence"/>
</dbReference>
<comment type="caution">
    <text evidence="1">The sequence shown here is derived from an EMBL/GenBank/DDBJ whole genome shotgun (WGS) entry which is preliminary data.</text>
</comment>
<organism evidence="1 2">
    <name type="scientific">Extremus antarcticus</name>
    <dbReference type="NCBI Taxonomy" id="702011"/>
    <lineage>
        <taxon>Eukaryota</taxon>
        <taxon>Fungi</taxon>
        <taxon>Dikarya</taxon>
        <taxon>Ascomycota</taxon>
        <taxon>Pezizomycotina</taxon>
        <taxon>Dothideomycetes</taxon>
        <taxon>Dothideomycetidae</taxon>
        <taxon>Mycosphaerellales</taxon>
        <taxon>Extremaceae</taxon>
        <taxon>Extremus</taxon>
    </lineage>
</organism>
<protein>
    <recommendedName>
        <fullName evidence="3">TPR domain protein</fullName>
    </recommendedName>
</protein>
<gene>
    <name evidence="1" type="ORF">LTR09_005291</name>
</gene>
<dbReference type="Gene3D" id="1.25.40.10">
    <property type="entry name" value="Tetratricopeptide repeat domain"/>
    <property type="match status" value="2"/>
</dbReference>
<evidence type="ECO:0000313" key="2">
    <source>
        <dbReference type="Proteomes" id="UP001271007"/>
    </source>
</evidence>
<evidence type="ECO:0008006" key="3">
    <source>
        <dbReference type="Google" id="ProtNLM"/>
    </source>
</evidence>
<sequence length="582" mass="65165">MEDFNLGTYSRPINTSNPSAQAWFNRGLLWSYGFNHEAAVQCFRYAIRNNSNCLMAYWGLAYALGPNYNKPWEIFDKEELERNLREARAAIGSAKQQSAAVERPGVEAALVDAVGWRYQESDGSGQVDRSRWNVDYAKAMEDVYHRFSDDLDVAALYADALMNLTPWSLWDLKTGEPTAGSRTLEAKDVLDRAMGRPGGSEHPGLLHLYIHLMEMSSSPETALPAADALRDLVPDAGHLHHMPTHIDVLCGDYAQVVTSNSRAIAADSRWVKREGALNFYSLYRAHNYHFKIYGAMFAGMSRVALETAAELEDAISDALLRIESPPMADWLEAFLTMRLHVLVRFGRWEDILALELPEDKELYCVTIAMAHYARGIASANTSNQSSASDELASFLSAVENVPESRTLFNNTAQSLLTVAQSMLEGEISYHQGVSQGNKELIETAFTHLTHSMHLSDTLPYDEPWGWMTPPRHAYGALLLDQNRVEEAMAVYKADLGLDETLPRALRHPKNIWALSGLKECLVKLGREEEANGLEEQVKEAGWEADVEVRASCYCRKGNARVEIEGGVEVQPWRFNKAKRKDG</sequence>
<dbReference type="EMBL" id="JAWDJX010000015">
    <property type="protein sequence ID" value="KAK3053547.1"/>
    <property type="molecule type" value="Genomic_DNA"/>
</dbReference>
<keyword evidence="2" id="KW-1185">Reference proteome</keyword>